<dbReference type="SUPFAM" id="SSF52540">
    <property type="entry name" value="P-loop containing nucleoside triphosphate hydrolases"/>
    <property type="match status" value="1"/>
</dbReference>
<dbReference type="Gene3D" id="3.40.50.300">
    <property type="entry name" value="P-loop containing nucleotide triphosphate hydrolases"/>
    <property type="match status" value="1"/>
</dbReference>
<dbReference type="Gene3D" id="1.10.10.10">
    <property type="entry name" value="Winged helix-like DNA-binding domain superfamily/Winged helix DNA-binding domain"/>
    <property type="match status" value="1"/>
</dbReference>
<dbReference type="InterPro" id="IPR027417">
    <property type="entry name" value="P-loop_NTPase"/>
</dbReference>
<feature type="DNA-binding region" description="OmpR/PhoB-type" evidence="2">
    <location>
        <begin position="6"/>
        <end position="102"/>
    </location>
</feature>
<sequence>MAPCEQGVFGSSEWELDLSTRQLRANGVTVSIGSRAFEIVETLVRSDGQLVTKDELVRHTWPGATIVEDGTIRVHISAIRKALGADRGILQTVSGRGYRLLGNWTIRQDRAPAEPEQATAAPTSFRTNVPIAASALVGRESAVQHLCNLASAYRAVTLTGPGGIGKTVLASEVARRLFATIASDVFFVELASLSDPALVPSTAASVLELQLGSDDITPASVARAIGKRKVLLVVDNCEHVIDAAAELAETLLHRCPHTTLLATSREVLRIEGEFVYHVAPLDVPSQHQEASSDVLARSAVQLFIARMGSVQENVLAQDENLPAIRSIVRRLDGIPLAIELAAARAATFGIQDVAARLDDRFALLTGARRTALPRHQTLRATLDWSYKLLPETERVLLHCLAIFVGPFSVDAASAVASMTEADLVDRIGGLVAKSLLLKVENSVGPQFRLLEMTRAYAFDRLSESGAFAEVARRHAEYFLKVLGQAEVGAQSSGQRPAASGRRADEIHAALDWAFSGAGDPSLGAALTIAAVPLWFDLSRPTVARGRIEQALPHAEMGGDDEMQLRIALGYSFWYLGPATHAIGANFARALEIAERIGAVAVQTRALWGLWAAHRGREDHRAALDVALRFADAARKAGDLGATHLADRVIALTHHLLGHQQLAQELTERTLRQPHRLAPSMGMGYQVETPVAMPALLARILWIRGFPDQALAAAAAATSAAGATGHSFALAYALAFAGLPVALWTGAPEAGRLLDMFATHAAGNRNLEEWRLCYARALEFRQGSEGEALIASFVEPRVDPSRIAPFADRPIGTHILVPPPGEPPVDLPWSAPELLRVDAMLLLWHRAPGADDAAEAKLLRALEVAGEQSALSWELRAVMSLALLWQRHGRTVEARDRLVATYEKFTEGFGTRDLVQARSLIADLESDKTSA</sequence>
<reference evidence="4 5" key="1">
    <citation type="submission" date="2016-02" db="EMBL/GenBank/DDBJ databases">
        <title>Draft genome sequence of the strain BR 10247T Bradyrhizobium neotropicale isolated from nodules of Centrolobium paraense.</title>
        <authorList>
            <person name="Simoes-Araujo J.L."/>
            <person name="Barauna A.C."/>
            <person name="Silva K."/>
            <person name="Zilli J.E."/>
        </authorList>
    </citation>
    <scope>NUCLEOTIDE SEQUENCE [LARGE SCALE GENOMIC DNA]</scope>
    <source>
        <strain evidence="4 5">BR 10247</strain>
    </source>
</reference>
<feature type="domain" description="OmpR/PhoB-type" evidence="3">
    <location>
        <begin position="6"/>
        <end position="102"/>
    </location>
</feature>
<dbReference type="InterPro" id="IPR016032">
    <property type="entry name" value="Sig_transdc_resp-reg_C-effctor"/>
</dbReference>
<dbReference type="InterPro" id="IPR011990">
    <property type="entry name" value="TPR-like_helical_dom_sf"/>
</dbReference>
<dbReference type="PRINTS" id="PR00364">
    <property type="entry name" value="DISEASERSIST"/>
</dbReference>
<evidence type="ECO:0000313" key="4">
    <source>
        <dbReference type="EMBL" id="OAF10797.1"/>
    </source>
</evidence>
<dbReference type="GO" id="GO:0003677">
    <property type="term" value="F:DNA binding"/>
    <property type="evidence" value="ECO:0007669"/>
    <property type="project" value="UniProtKB-UniRule"/>
</dbReference>
<evidence type="ECO:0000256" key="2">
    <source>
        <dbReference type="PROSITE-ProRule" id="PRU01091"/>
    </source>
</evidence>
<keyword evidence="1 2" id="KW-0238">DNA-binding</keyword>
<evidence type="ECO:0000259" key="3">
    <source>
        <dbReference type="PROSITE" id="PS51755"/>
    </source>
</evidence>
<evidence type="ECO:0000313" key="5">
    <source>
        <dbReference type="Proteomes" id="UP000077173"/>
    </source>
</evidence>
<dbReference type="SUPFAM" id="SSF46894">
    <property type="entry name" value="C-terminal effector domain of the bipartite response regulators"/>
    <property type="match status" value="1"/>
</dbReference>
<dbReference type="PANTHER" id="PTHR47691:SF3">
    <property type="entry name" value="HTH-TYPE TRANSCRIPTIONAL REGULATOR RV0890C-RELATED"/>
    <property type="match status" value="1"/>
</dbReference>
<dbReference type="Pfam" id="PF25872">
    <property type="entry name" value="HTH_77"/>
    <property type="match status" value="1"/>
</dbReference>
<dbReference type="EMBL" id="LSEF01000092">
    <property type="protein sequence ID" value="OAF10797.1"/>
    <property type="molecule type" value="Genomic_DNA"/>
</dbReference>
<evidence type="ECO:0000256" key="1">
    <source>
        <dbReference type="ARBA" id="ARBA00023125"/>
    </source>
</evidence>
<dbReference type="PANTHER" id="PTHR47691">
    <property type="entry name" value="REGULATOR-RELATED"/>
    <property type="match status" value="1"/>
</dbReference>
<organism evidence="4 5">
    <name type="scientific">Bradyrhizobium neotropicale</name>
    <dbReference type="NCBI Taxonomy" id="1497615"/>
    <lineage>
        <taxon>Bacteria</taxon>
        <taxon>Pseudomonadati</taxon>
        <taxon>Pseudomonadota</taxon>
        <taxon>Alphaproteobacteria</taxon>
        <taxon>Hyphomicrobiales</taxon>
        <taxon>Nitrobacteraceae</taxon>
        <taxon>Bradyrhizobium</taxon>
    </lineage>
</organism>
<dbReference type="PROSITE" id="PS51755">
    <property type="entry name" value="OMPR_PHOB"/>
    <property type="match status" value="1"/>
</dbReference>
<proteinExistence type="predicted"/>
<dbReference type="CDD" id="cd00383">
    <property type="entry name" value="trans_reg_C"/>
    <property type="match status" value="1"/>
</dbReference>
<dbReference type="Gene3D" id="1.25.40.10">
    <property type="entry name" value="Tetratricopeptide repeat domain"/>
    <property type="match status" value="1"/>
</dbReference>
<gene>
    <name evidence="4" type="ORF">AXW67_25575</name>
</gene>
<dbReference type="SMART" id="SM00862">
    <property type="entry name" value="Trans_reg_C"/>
    <property type="match status" value="1"/>
</dbReference>
<dbReference type="InterPro" id="IPR001867">
    <property type="entry name" value="OmpR/PhoB-type_DNA-bd"/>
</dbReference>
<accession>A0A176YUB5</accession>
<dbReference type="GO" id="GO:0006355">
    <property type="term" value="P:regulation of DNA-templated transcription"/>
    <property type="evidence" value="ECO:0007669"/>
    <property type="project" value="InterPro"/>
</dbReference>
<protein>
    <recommendedName>
        <fullName evidence="3">OmpR/PhoB-type domain-containing protein</fullName>
    </recommendedName>
</protein>
<dbReference type="Pfam" id="PF00486">
    <property type="entry name" value="Trans_reg_C"/>
    <property type="match status" value="1"/>
</dbReference>
<keyword evidence="5" id="KW-1185">Reference proteome</keyword>
<dbReference type="Proteomes" id="UP000077173">
    <property type="component" value="Unassembled WGS sequence"/>
</dbReference>
<dbReference type="InterPro" id="IPR036388">
    <property type="entry name" value="WH-like_DNA-bd_sf"/>
</dbReference>
<name>A0A176YUB5_9BRAD</name>
<comment type="caution">
    <text evidence="4">The sequence shown here is derived from an EMBL/GenBank/DDBJ whole genome shotgun (WGS) entry which is preliminary data.</text>
</comment>
<dbReference type="GO" id="GO:0000160">
    <property type="term" value="P:phosphorelay signal transduction system"/>
    <property type="evidence" value="ECO:0007669"/>
    <property type="project" value="InterPro"/>
</dbReference>
<dbReference type="AlphaFoldDB" id="A0A176YUB5"/>
<dbReference type="InterPro" id="IPR058852">
    <property type="entry name" value="HTH_77"/>
</dbReference>